<gene>
    <name evidence="1" type="ORF">AVEN_9129_1</name>
</gene>
<dbReference type="Proteomes" id="UP000499080">
    <property type="component" value="Unassembled WGS sequence"/>
</dbReference>
<sequence length="109" mass="12918">MVWEPLLYSIWYFKGILPNFLDNPNFPESEQRQPQLVRIPEIPQCTLSLEMIQIGELSFVSGIWRNVKKARSFKDVEIGPMRHMPLVFFSCAFFLRIKFMAQNLQPLRN</sequence>
<proteinExistence type="predicted"/>
<name>A0A4Y2RIJ5_ARAVE</name>
<accession>A0A4Y2RIJ5</accession>
<dbReference type="AlphaFoldDB" id="A0A4Y2RIJ5"/>
<comment type="caution">
    <text evidence="1">The sequence shown here is derived from an EMBL/GenBank/DDBJ whole genome shotgun (WGS) entry which is preliminary data.</text>
</comment>
<keyword evidence="2" id="KW-1185">Reference proteome</keyword>
<dbReference type="EMBL" id="BGPR01017230">
    <property type="protein sequence ID" value="GBN75533.1"/>
    <property type="molecule type" value="Genomic_DNA"/>
</dbReference>
<reference evidence="1 2" key="1">
    <citation type="journal article" date="2019" name="Sci. Rep.">
        <title>Orb-weaving spider Araneus ventricosus genome elucidates the spidroin gene catalogue.</title>
        <authorList>
            <person name="Kono N."/>
            <person name="Nakamura H."/>
            <person name="Ohtoshi R."/>
            <person name="Moran D.A.P."/>
            <person name="Shinohara A."/>
            <person name="Yoshida Y."/>
            <person name="Fujiwara M."/>
            <person name="Mori M."/>
            <person name="Tomita M."/>
            <person name="Arakawa K."/>
        </authorList>
    </citation>
    <scope>NUCLEOTIDE SEQUENCE [LARGE SCALE GENOMIC DNA]</scope>
</reference>
<organism evidence="1 2">
    <name type="scientific">Araneus ventricosus</name>
    <name type="common">Orbweaver spider</name>
    <name type="synonym">Epeira ventricosa</name>
    <dbReference type="NCBI Taxonomy" id="182803"/>
    <lineage>
        <taxon>Eukaryota</taxon>
        <taxon>Metazoa</taxon>
        <taxon>Ecdysozoa</taxon>
        <taxon>Arthropoda</taxon>
        <taxon>Chelicerata</taxon>
        <taxon>Arachnida</taxon>
        <taxon>Araneae</taxon>
        <taxon>Araneomorphae</taxon>
        <taxon>Entelegynae</taxon>
        <taxon>Araneoidea</taxon>
        <taxon>Araneidae</taxon>
        <taxon>Araneus</taxon>
    </lineage>
</organism>
<protein>
    <submittedName>
        <fullName evidence="1">Uncharacterized protein</fullName>
    </submittedName>
</protein>
<evidence type="ECO:0000313" key="1">
    <source>
        <dbReference type="EMBL" id="GBN75533.1"/>
    </source>
</evidence>
<evidence type="ECO:0000313" key="2">
    <source>
        <dbReference type="Proteomes" id="UP000499080"/>
    </source>
</evidence>